<dbReference type="KEGG" id="xbv:XBW1_0272"/>
<dbReference type="Proteomes" id="UP000032930">
    <property type="component" value="Chromosome"/>
</dbReference>
<sequence>MNLMRRYNHPIKTPRAAKGWIRKKITDKHKLKNLKV</sequence>
<protein>
    <submittedName>
        <fullName evidence="1">Uncharacterized protein</fullName>
    </submittedName>
</protein>
<gene>
    <name evidence="1" type="ORF">XBW1_0272</name>
</gene>
<proteinExistence type="predicted"/>
<dbReference type="EMBL" id="FO818637">
    <property type="protein sequence ID" value="CDM87631.1"/>
    <property type="molecule type" value="Genomic_DNA"/>
</dbReference>
<evidence type="ECO:0000313" key="2">
    <source>
        <dbReference type="Proteomes" id="UP000032930"/>
    </source>
</evidence>
<name>A0A0B6X3A8_XENBV</name>
<organism evidence="1 2">
    <name type="scientific">Xenorhabdus bovienii</name>
    <name type="common">Xenorhabdus nematophila subsp. bovienii</name>
    <dbReference type="NCBI Taxonomy" id="40576"/>
    <lineage>
        <taxon>Bacteria</taxon>
        <taxon>Pseudomonadati</taxon>
        <taxon>Pseudomonadota</taxon>
        <taxon>Gammaproteobacteria</taxon>
        <taxon>Enterobacterales</taxon>
        <taxon>Morganellaceae</taxon>
        <taxon>Xenorhabdus</taxon>
    </lineage>
</organism>
<accession>A0A0B6X3A8</accession>
<dbReference type="AlphaFoldDB" id="A0A0B6X3A8"/>
<evidence type="ECO:0000313" key="1">
    <source>
        <dbReference type="EMBL" id="CDM87631.1"/>
    </source>
</evidence>
<reference evidence="1 2" key="1">
    <citation type="submission" date="2014-02" db="EMBL/GenBank/DDBJ databases">
        <authorList>
            <person name="Genoscope - CEA"/>
        </authorList>
    </citation>
    <scope>NUCLEOTIDE SEQUENCE [LARGE SCALE GENOMIC DNA]</scope>
    <source>
        <strain evidence="1 2">CS03</strain>
    </source>
</reference>